<accession>A0A7C4TI33</accession>
<dbReference type="SMART" id="SM00671">
    <property type="entry name" value="SEL1"/>
    <property type="match status" value="4"/>
</dbReference>
<dbReference type="AlphaFoldDB" id="A0A7C4TI33"/>
<feature type="repeat" description="TPR" evidence="1">
    <location>
        <begin position="268"/>
        <end position="301"/>
    </location>
</feature>
<name>A0A7C4TI33_UNCW3</name>
<protein>
    <submittedName>
        <fullName evidence="2">Tetratricopeptide repeat protein</fullName>
    </submittedName>
</protein>
<reference evidence="2" key="1">
    <citation type="journal article" date="2020" name="mSystems">
        <title>Genome- and Community-Level Interaction Insights into Carbon Utilization and Element Cycling Functions of Hydrothermarchaeota in Hydrothermal Sediment.</title>
        <authorList>
            <person name="Zhou Z."/>
            <person name="Liu Y."/>
            <person name="Xu W."/>
            <person name="Pan J."/>
            <person name="Luo Z.H."/>
            <person name="Li M."/>
        </authorList>
    </citation>
    <scope>NUCLEOTIDE SEQUENCE [LARGE SCALE GENOMIC DNA]</scope>
    <source>
        <strain evidence="2">SpSt-774</strain>
    </source>
</reference>
<dbReference type="PANTHER" id="PTHR10098:SF108">
    <property type="entry name" value="TETRATRICOPEPTIDE REPEAT PROTEIN 28"/>
    <property type="match status" value="1"/>
</dbReference>
<dbReference type="PROSITE" id="PS50005">
    <property type="entry name" value="TPR"/>
    <property type="match status" value="5"/>
</dbReference>
<dbReference type="Pfam" id="PF13374">
    <property type="entry name" value="TPR_10"/>
    <property type="match status" value="1"/>
</dbReference>
<feature type="repeat" description="TPR" evidence="1">
    <location>
        <begin position="148"/>
        <end position="181"/>
    </location>
</feature>
<organism evidence="2">
    <name type="scientific">candidate division WOR-3 bacterium</name>
    <dbReference type="NCBI Taxonomy" id="2052148"/>
    <lineage>
        <taxon>Bacteria</taxon>
        <taxon>Bacteria division WOR-3</taxon>
    </lineage>
</organism>
<proteinExistence type="predicted"/>
<evidence type="ECO:0000313" key="2">
    <source>
        <dbReference type="EMBL" id="HGV97489.1"/>
    </source>
</evidence>
<feature type="repeat" description="TPR" evidence="1">
    <location>
        <begin position="308"/>
        <end position="341"/>
    </location>
</feature>
<sequence>MVCKGKRIMQQNKKLLEDMSTKRQELFVRALKNRSDIHSLMGHYEQAIADCKRILLFCKRDSQSYSSLIKITTITIANFIARGMSDYNQAEHLIRRTIIKEDKNDIYASGLYTLGIIYWYKRDFDRSLECYEKALEIFQRLGNKRYVGNILNGLGILYHNLGKFDMALKSYKKCLEISKKTGDKMIEASSLNNIGLVYFYKGNINVALKYFLKCLKMNNEIGHKIGLAISFNSIAMAYEEKIRLKEALKYYKEYLNLSEEIGYKMGVVVAYDNIGNFYLAGGEFNTALRYFQKSLVLSQRINYMVGITRILEHLGKTYFHKGDIPTALKYYRKALAFGEKSGNKQQVSQVLVKIGEIYTLLKKFHKAEQILRRAKDIFIKTNDKSGLLEVYSKMSDLKVAQKNYAVALRLAKKSLSLTSQISLSEEQKAIALMAVSKVMISRNPREAISHIRQALKIVKKRKKGAELAHSFYELCKNLRNLSKIGNEHEYIMEDVKRILREIRDIKWVRKFWQSTRSIIHFDYNGKKGMRDLIYQRKIFL</sequence>
<dbReference type="Pfam" id="PF13424">
    <property type="entry name" value="TPR_12"/>
    <property type="match status" value="3"/>
</dbReference>
<dbReference type="SMART" id="SM00028">
    <property type="entry name" value="TPR"/>
    <property type="match status" value="8"/>
</dbReference>
<dbReference type="InterPro" id="IPR019734">
    <property type="entry name" value="TPR_rpt"/>
</dbReference>
<dbReference type="InterPro" id="IPR011990">
    <property type="entry name" value="TPR-like_helical_dom_sf"/>
</dbReference>
<dbReference type="EMBL" id="DTGZ01000078">
    <property type="protein sequence ID" value="HGV97489.1"/>
    <property type="molecule type" value="Genomic_DNA"/>
</dbReference>
<comment type="caution">
    <text evidence="2">The sequence shown here is derived from an EMBL/GenBank/DDBJ whole genome shotgun (WGS) entry which is preliminary data.</text>
</comment>
<dbReference type="InterPro" id="IPR006597">
    <property type="entry name" value="Sel1-like"/>
</dbReference>
<dbReference type="Gene3D" id="1.25.40.10">
    <property type="entry name" value="Tetratricopeptide repeat domain"/>
    <property type="match status" value="2"/>
</dbReference>
<gene>
    <name evidence="2" type="ORF">ENV60_04250</name>
</gene>
<keyword evidence="1" id="KW-0802">TPR repeat</keyword>
<feature type="repeat" description="TPR" evidence="1">
    <location>
        <begin position="188"/>
        <end position="221"/>
    </location>
</feature>
<dbReference type="PANTHER" id="PTHR10098">
    <property type="entry name" value="RAPSYN-RELATED"/>
    <property type="match status" value="1"/>
</dbReference>
<feature type="repeat" description="TPR" evidence="1">
    <location>
        <begin position="108"/>
        <end position="141"/>
    </location>
</feature>
<dbReference type="SUPFAM" id="SSF48452">
    <property type="entry name" value="TPR-like"/>
    <property type="match status" value="3"/>
</dbReference>
<evidence type="ECO:0000256" key="1">
    <source>
        <dbReference type="PROSITE-ProRule" id="PRU00339"/>
    </source>
</evidence>